<evidence type="ECO:0000259" key="1">
    <source>
        <dbReference type="Pfam" id="PF12770"/>
    </source>
</evidence>
<gene>
    <name evidence="2" type="ORF">SOCE26_024940</name>
</gene>
<name>A0A2L0EP68_SORCE</name>
<feature type="domain" description="CHAT" evidence="1">
    <location>
        <begin position="129"/>
        <end position="270"/>
    </location>
</feature>
<protein>
    <recommendedName>
        <fullName evidence="1">CHAT domain-containing protein</fullName>
    </recommendedName>
</protein>
<dbReference type="InterPro" id="IPR024983">
    <property type="entry name" value="CHAT_dom"/>
</dbReference>
<dbReference type="EMBL" id="CP012673">
    <property type="protein sequence ID" value="AUX41089.1"/>
    <property type="molecule type" value="Genomic_DNA"/>
</dbReference>
<accession>A0A2L0EP68</accession>
<dbReference type="AlphaFoldDB" id="A0A2L0EP68"/>
<sequence>MGGREARLPSRSGRVYAVAVTLPRLPQPRLRALVGEALRGDADLDAFCADHFPDVYRRFSDGMQRVRKVTLLLDHADPGRLTELLLGLTSGGGASPALDPQAPAAAGGRIKVLFLGANPRSTTQLGLGREVRQIEDKLRAAAHRDAVTFTSRWAARPDDLQQALLEERPHVLHFSGHGTQGDRLAFEDEAGEIAFVDKGALADLIAILKDNLQVVVLNACSSEPLAEALTQHVACAVGMHQPIGDLAATEFAASFYRALGFGRTVDEAFRLGCSALRLHQIPEHQIPRLKVKAGVDAASLRLVAPA</sequence>
<organism evidence="2 3">
    <name type="scientific">Sorangium cellulosum</name>
    <name type="common">Polyangium cellulosum</name>
    <dbReference type="NCBI Taxonomy" id="56"/>
    <lineage>
        <taxon>Bacteria</taxon>
        <taxon>Pseudomonadati</taxon>
        <taxon>Myxococcota</taxon>
        <taxon>Polyangia</taxon>
        <taxon>Polyangiales</taxon>
        <taxon>Polyangiaceae</taxon>
        <taxon>Sorangium</taxon>
    </lineage>
</organism>
<reference evidence="2 3" key="1">
    <citation type="submission" date="2015-09" db="EMBL/GenBank/DDBJ databases">
        <title>Sorangium comparison.</title>
        <authorList>
            <person name="Zaburannyi N."/>
            <person name="Bunk B."/>
            <person name="Overmann J."/>
            <person name="Mueller R."/>
        </authorList>
    </citation>
    <scope>NUCLEOTIDE SEQUENCE [LARGE SCALE GENOMIC DNA]</scope>
    <source>
        <strain evidence="2 3">So ce26</strain>
    </source>
</reference>
<evidence type="ECO:0000313" key="2">
    <source>
        <dbReference type="EMBL" id="AUX41089.1"/>
    </source>
</evidence>
<dbReference type="Pfam" id="PF12770">
    <property type="entry name" value="CHAT"/>
    <property type="match status" value="1"/>
</dbReference>
<proteinExistence type="predicted"/>
<dbReference type="Proteomes" id="UP000238348">
    <property type="component" value="Chromosome"/>
</dbReference>
<evidence type="ECO:0000313" key="3">
    <source>
        <dbReference type="Proteomes" id="UP000238348"/>
    </source>
</evidence>